<dbReference type="EMBL" id="KV784356">
    <property type="protein sequence ID" value="OEU18299.1"/>
    <property type="molecule type" value="Genomic_DNA"/>
</dbReference>
<protein>
    <submittedName>
        <fullName evidence="1">Uncharacterized protein</fullName>
    </submittedName>
</protein>
<dbReference type="AlphaFoldDB" id="A0A1E7FJD9"/>
<organism evidence="1 2">
    <name type="scientific">Fragilariopsis cylindrus CCMP1102</name>
    <dbReference type="NCBI Taxonomy" id="635003"/>
    <lineage>
        <taxon>Eukaryota</taxon>
        <taxon>Sar</taxon>
        <taxon>Stramenopiles</taxon>
        <taxon>Ochrophyta</taxon>
        <taxon>Bacillariophyta</taxon>
        <taxon>Bacillariophyceae</taxon>
        <taxon>Bacillariophycidae</taxon>
        <taxon>Bacillariales</taxon>
        <taxon>Bacillariaceae</taxon>
        <taxon>Fragilariopsis</taxon>
    </lineage>
</organism>
<proteinExistence type="predicted"/>
<feature type="non-terminal residue" evidence="1">
    <location>
        <position position="140"/>
    </location>
</feature>
<dbReference type="Gene3D" id="3.30.56.110">
    <property type="entry name" value="Protein of unknown function DUF2237"/>
    <property type="match status" value="1"/>
</dbReference>
<dbReference type="KEGG" id="fcy:FRACYDRAFT_153818"/>
<dbReference type="InterPro" id="IPR018714">
    <property type="entry name" value="DUF2237"/>
</dbReference>
<name>A0A1E7FJD9_9STRA</name>
<accession>A0A1E7FJD9</accession>
<sequence>YKNIFGSQLSSCSSDGTALTGYTRNGYCVDQNDDEGSHHICIDMASTTGGDFCSVTGQSNWCSSEMPCHEDQSLNCQIQNWCVCQWAFASYIESAGGCDAIQDVVCDAINAQALIAYKQQASGSQKYQDALDCLMQKCGV</sequence>
<evidence type="ECO:0000313" key="2">
    <source>
        <dbReference type="Proteomes" id="UP000095751"/>
    </source>
</evidence>
<dbReference type="Proteomes" id="UP000095751">
    <property type="component" value="Unassembled WGS sequence"/>
</dbReference>
<dbReference type="InParanoid" id="A0A1E7FJD9"/>
<gene>
    <name evidence="1" type="ORF">FRACYDRAFT_153818</name>
</gene>
<keyword evidence="2" id="KW-1185">Reference proteome</keyword>
<dbReference type="OrthoDB" id="10260965at2759"/>
<dbReference type="Pfam" id="PF09996">
    <property type="entry name" value="DUF2237"/>
    <property type="match status" value="1"/>
</dbReference>
<evidence type="ECO:0000313" key="1">
    <source>
        <dbReference type="EMBL" id="OEU18299.1"/>
    </source>
</evidence>
<reference evidence="1 2" key="1">
    <citation type="submission" date="2016-09" db="EMBL/GenBank/DDBJ databases">
        <title>Extensive genetic diversity and differential bi-allelic expression allows diatom success in the polar Southern Ocean.</title>
        <authorList>
            <consortium name="DOE Joint Genome Institute"/>
            <person name="Mock T."/>
            <person name="Otillar R.P."/>
            <person name="Strauss J."/>
            <person name="Dupont C."/>
            <person name="Frickenhaus S."/>
            <person name="Maumus F."/>
            <person name="Mcmullan M."/>
            <person name="Sanges R."/>
            <person name="Schmutz J."/>
            <person name="Toseland A."/>
            <person name="Valas R."/>
            <person name="Veluchamy A."/>
            <person name="Ward B.J."/>
            <person name="Allen A."/>
            <person name="Barry K."/>
            <person name="Falciatore A."/>
            <person name="Ferrante M."/>
            <person name="Fortunato A.E."/>
            <person name="Gloeckner G."/>
            <person name="Gruber A."/>
            <person name="Hipkin R."/>
            <person name="Janech M."/>
            <person name="Kroth P."/>
            <person name="Leese F."/>
            <person name="Lindquist E."/>
            <person name="Lyon B.R."/>
            <person name="Martin J."/>
            <person name="Mayer C."/>
            <person name="Parker M."/>
            <person name="Quesneville H."/>
            <person name="Raymond J."/>
            <person name="Uhlig C."/>
            <person name="Valentin K.U."/>
            <person name="Worden A.Z."/>
            <person name="Armbrust E.V."/>
            <person name="Bowler C."/>
            <person name="Green B."/>
            <person name="Moulton V."/>
            <person name="Van Oosterhout C."/>
            <person name="Grigoriev I."/>
        </authorList>
    </citation>
    <scope>NUCLEOTIDE SEQUENCE [LARGE SCALE GENOMIC DNA]</scope>
    <source>
        <strain evidence="1 2">CCMP1102</strain>
    </source>
</reference>
<feature type="non-terminal residue" evidence="1">
    <location>
        <position position="1"/>
    </location>
</feature>